<sequence>MEEGSGHNGARLPVVSRRLYREEAVVIALATVSVVAVFVVLLFFGYRVLRGDRKHGLHNLDMLEAAVSQPSLDLDSLKLLELIGRGRYGAVYRGSLDERPVAVKLFSSANRQPFTNERAIYRLPLDHDNVARFLESEERLGSDGRPEFLLLLEYYPHGSLCRYLSGCVVDWMSCCRLVHSVTRGLAYLHTEIVKGDLYKPAISHRDLNSRNVLVKGDGTCVISDFGLAMKLTGNRPLPRGEEENTAISEVGTVRYMAPEVLEGAVNLRDCEAALKQVDVYALGLLYWESFMRCTDLFPGETVPEFQMAFQAEAGPHPSFEDMQVLVSREKQRPKFPEAWKENSLAVRSLKETMEDCWDQDAEARLTAQCAEERMAELLLIWDRDKSVSPTLNPTSTALHNHRNLSHVRRAPKVGPYSDLSSSSYIEDPEGRAKTAQAGGDASLSGPASQTAGGVGAGGVSVGGVVVEKNRNCINYEWQQQQHLLQQPRLPSPESSGASLSTTTTGLTVTPLSEPPSAAPTGGSLQPHHHHQHPHQHPHPHPHPHHLHQAHHCPVLTQEDLETPKLDPSEVERNLRESSDESLMETSQKQFCAPDALASGSHGLLYPLIKMAAEVTGGSSSSSSSLSHHHHQHQPQHGGDGGQSSGAHPLPKQQNLPKRPSSLPLHAKPSGKESSSSSSSSLRLKFGKQGKSNLRQVETGVAKANAVVAAAEPRLVTVANNTPVADHAVASGSGVAGGGGGVVAGGGGGRHGKGPASSEDLSFGLLAASPDEQEPLLRREARPNNANNNNSNNNNGESEGEGDGEGMGEGTDNAAPTTEAPTATTANTTTNPNPTSEMAPQGNPGAPQGHGQSTTPPQPRMEALLRQHKGRRPERPNSLDLSVTTLTSTMEGLGKDSKEGSGEKIKKRVKTPYALKRWRPSTWVISTDTLDAEVNNNTHSGSGGGVTTRGGNHNTSAQRPKSTTAIYLASRGGTVTSAYGPDPNDLSRV</sequence>
<evidence type="ECO:0000313" key="19">
    <source>
        <dbReference type="Proteomes" id="UP001591681"/>
    </source>
</evidence>
<feature type="region of interest" description="Disordered" evidence="15">
    <location>
        <begin position="778"/>
        <end position="905"/>
    </location>
</feature>
<keyword evidence="13" id="KW-0675">Receptor</keyword>
<evidence type="ECO:0000256" key="6">
    <source>
        <dbReference type="ARBA" id="ARBA00022692"/>
    </source>
</evidence>
<keyword evidence="12 16" id="KW-0472">Membrane</keyword>
<dbReference type="InterPro" id="IPR000719">
    <property type="entry name" value="Prot_kinase_dom"/>
</dbReference>
<accession>A0ABD1KW24</accession>
<gene>
    <name evidence="18" type="ORF">ACEWY4_002101</name>
</gene>
<dbReference type="InterPro" id="IPR017441">
    <property type="entry name" value="Protein_kinase_ATP_BS"/>
</dbReference>
<evidence type="ECO:0000256" key="9">
    <source>
        <dbReference type="ARBA" id="ARBA00022777"/>
    </source>
</evidence>
<evidence type="ECO:0000256" key="11">
    <source>
        <dbReference type="ARBA" id="ARBA00022989"/>
    </source>
</evidence>
<dbReference type="PROSITE" id="PS00107">
    <property type="entry name" value="PROTEIN_KINASE_ATP"/>
    <property type="match status" value="1"/>
</dbReference>
<keyword evidence="5" id="KW-0808">Transferase</keyword>
<feature type="region of interest" description="Disordered" evidence="15">
    <location>
        <begin position="615"/>
        <end position="690"/>
    </location>
</feature>
<feature type="region of interest" description="Disordered" evidence="15">
    <location>
        <begin position="934"/>
        <end position="961"/>
    </location>
</feature>
<keyword evidence="19" id="KW-1185">Reference proteome</keyword>
<organism evidence="18 19">
    <name type="scientific">Coilia grayii</name>
    <name type="common">Gray's grenadier anchovy</name>
    <dbReference type="NCBI Taxonomy" id="363190"/>
    <lineage>
        <taxon>Eukaryota</taxon>
        <taxon>Metazoa</taxon>
        <taxon>Chordata</taxon>
        <taxon>Craniata</taxon>
        <taxon>Vertebrata</taxon>
        <taxon>Euteleostomi</taxon>
        <taxon>Actinopterygii</taxon>
        <taxon>Neopterygii</taxon>
        <taxon>Teleostei</taxon>
        <taxon>Clupei</taxon>
        <taxon>Clupeiformes</taxon>
        <taxon>Clupeoidei</taxon>
        <taxon>Engraulidae</taxon>
        <taxon>Coilinae</taxon>
        <taxon>Coilia</taxon>
    </lineage>
</organism>
<comment type="subcellular location">
    <subcellularLocation>
        <location evidence="1">Membrane</location>
        <topology evidence="1">Single-pass type I membrane protein</topology>
    </subcellularLocation>
</comment>
<dbReference type="GO" id="GO:0016020">
    <property type="term" value="C:membrane"/>
    <property type="evidence" value="ECO:0007669"/>
    <property type="project" value="UniProtKB-SubCell"/>
</dbReference>
<name>A0ABD1KW24_9TELE</name>
<dbReference type="GO" id="GO:0005524">
    <property type="term" value="F:ATP binding"/>
    <property type="evidence" value="ECO:0007669"/>
    <property type="project" value="UniProtKB-UniRule"/>
</dbReference>
<feature type="compositionally biased region" description="Low complexity" evidence="15">
    <location>
        <begin position="809"/>
        <end position="834"/>
    </location>
</feature>
<evidence type="ECO:0000256" key="14">
    <source>
        <dbReference type="PROSITE-ProRule" id="PRU10141"/>
    </source>
</evidence>
<evidence type="ECO:0000256" key="7">
    <source>
        <dbReference type="ARBA" id="ARBA00022729"/>
    </source>
</evidence>
<dbReference type="AlphaFoldDB" id="A0ABD1KW24"/>
<feature type="compositionally biased region" description="Basic and acidic residues" evidence="15">
    <location>
        <begin position="892"/>
        <end position="903"/>
    </location>
</feature>
<dbReference type="PANTHER" id="PTHR23255">
    <property type="entry name" value="TRANSFORMING GROWTH FACTOR-BETA RECEPTOR TYPE I AND II"/>
    <property type="match status" value="1"/>
</dbReference>
<dbReference type="Proteomes" id="UP001591681">
    <property type="component" value="Unassembled WGS sequence"/>
</dbReference>
<dbReference type="InterPro" id="IPR011009">
    <property type="entry name" value="Kinase-like_dom_sf"/>
</dbReference>
<feature type="region of interest" description="Disordered" evidence="15">
    <location>
        <begin position="563"/>
        <end position="587"/>
    </location>
</feature>
<dbReference type="Pfam" id="PF00069">
    <property type="entry name" value="Pkinase"/>
    <property type="match status" value="1"/>
</dbReference>
<feature type="region of interest" description="Disordered" evidence="15">
    <location>
        <begin position="484"/>
        <end position="549"/>
    </location>
</feature>
<keyword evidence="4" id="KW-0723">Serine/threonine-protein kinase</keyword>
<evidence type="ECO:0000256" key="1">
    <source>
        <dbReference type="ARBA" id="ARBA00004479"/>
    </source>
</evidence>
<keyword evidence="8 14" id="KW-0547">Nucleotide-binding</keyword>
<dbReference type="InterPro" id="IPR000333">
    <property type="entry name" value="TGFB_receptor"/>
</dbReference>
<feature type="compositionally biased region" description="Low complexity" evidence="15">
    <location>
        <begin position="616"/>
        <end position="625"/>
    </location>
</feature>
<feature type="binding site" evidence="14">
    <location>
        <position position="104"/>
    </location>
    <ligand>
        <name>ATP</name>
        <dbReference type="ChEBI" id="CHEBI:30616"/>
    </ligand>
</feature>
<evidence type="ECO:0000256" key="2">
    <source>
        <dbReference type="ARBA" id="ARBA00009605"/>
    </source>
</evidence>
<feature type="transmembrane region" description="Helical" evidence="16">
    <location>
        <begin position="24"/>
        <end position="46"/>
    </location>
</feature>
<feature type="region of interest" description="Disordered" evidence="15">
    <location>
        <begin position="392"/>
        <end position="454"/>
    </location>
</feature>
<keyword evidence="7" id="KW-0732">Signal</keyword>
<feature type="compositionally biased region" description="Low complexity" evidence="15">
    <location>
        <begin position="877"/>
        <end position="888"/>
    </location>
</feature>
<dbReference type="PROSITE" id="PS50011">
    <property type="entry name" value="PROTEIN_KINASE_DOM"/>
    <property type="match status" value="1"/>
</dbReference>
<dbReference type="FunFam" id="1.10.510.10:FF:000180">
    <property type="entry name" value="Receptor protein serine/threonine kinase"/>
    <property type="match status" value="1"/>
</dbReference>
<dbReference type="SUPFAM" id="SSF56112">
    <property type="entry name" value="Protein kinase-like (PK-like)"/>
    <property type="match status" value="1"/>
</dbReference>
<reference evidence="18 19" key="1">
    <citation type="submission" date="2024-09" db="EMBL/GenBank/DDBJ databases">
        <title>A chromosome-level genome assembly of Gray's grenadier anchovy, Coilia grayii.</title>
        <authorList>
            <person name="Fu Z."/>
        </authorList>
    </citation>
    <scope>NUCLEOTIDE SEQUENCE [LARGE SCALE GENOMIC DNA]</scope>
    <source>
        <strain evidence="18">G4</strain>
        <tissue evidence="18">Muscle</tissue>
    </source>
</reference>
<evidence type="ECO:0000256" key="15">
    <source>
        <dbReference type="SAM" id="MobiDB-lite"/>
    </source>
</evidence>
<protein>
    <recommendedName>
        <fullName evidence="3">receptor protein serine/threonine kinase</fullName>
        <ecNumber evidence="3">2.7.11.30</ecNumber>
    </recommendedName>
</protein>
<feature type="compositionally biased region" description="Basic residues" evidence="15">
    <location>
        <begin position="399"/>
        <end position="411"/>
    </location>
</feature>
<evidence type="ECO:0000256" key="8">
    <source>
        <dbReference type="ARBA" id="ARBA00022741"/>
    </source>
</evidence>
<dbReference type="GO" id="GO:0004675">
    <property type="term" value="F:transmembrane receptor protein serine/threonine kinase activity"/>
    <property type="evidence" value="ECO:0007669"/>
    <property type="project" value="UniProtKB-EC"/>
</dbReference>
<dbReference type="Gene3D" id="3.30.200.20">
    <property type="entry name" value="Phosphorylase Kinase, domain 1"/>
    <property type="match status" value="1"/>
</dbReference>
<evidence type="ECO:0000259" key="17">
    <source>
        <dbReference type="PROSITE" id="PS50011"/>
    </source>
</evidence>
<keyword evidence="11 16" id="KW-1133">Transmembrane helix</keyword>
<dbReference type="EC" id="2.7.11.30" evidence="3"/>
<evidence type="ECO:0000256" key="13">
    <source>
        <dbReference type="ARBA" id="ARBA00023170"/>
    </source>
</evidence>
<evidence type="ECO:0000256" key="12">
    <source>
        <dbReference type="ARBA" id="ARBA00023136"/>
    </source>
</evidence>
<evidence type="ECO:0000256" key="5">
    <source>
        <dbReference type="ARBA" id="ARBA00022679"/>
    </source>
</evidence>
<feature type="compositionally biased region" description="Low complexity" evidence="15">
    <location>
        <begin position="783"/>
        <end position="796"/>
    </location>
</feature>
<evidence type="ECO:0000313" key="18">
    <source>
        <dbReference type="EMBL" id="KAL2102933.1"/>
    </source>
</evidence>
<evidence type="ECO:0000256" key="16">
    <source>
        <dbReference type="SAM" id="Phobius"/>
    </source>
</evidence>
<feature type="domain" description="Protein kinase" evidence="17">
    <location>
        <begin position="77"/>
        <end position="378"/>
    </location>
</feature>
<feature type="compositionally biased region" description="Low complexity" evidence="15">
    <location>
        <begin position="494"/>
        <end position="511"/>
    </location>
</feature>
<dbReference type="CDD" id="cd14054">
    <property type="entry name" value="STKc_BMPR2_AMHR2"/>
    <property type="match status" value="1"/>
</dbReference>
<feature type="compositionally biased region" description="Basic and acidic residues" evidence="15">
    <location>
        <begin position="563"/>
        <end position="578"/>
    </location>
</feature>
<proteinExistence type="inferred from homology"/>
<feature type="compositionally biased region" description="Basic residues" evidence="15">
    <location>
        <begin position="526"/>
        <end position="549"/>
    </location>
</feature>
<comment type="caution">
    <text evidence="18">The sequence shown here is derived from an EMBL/GenBank/DDBJ whole genome shotgun (WGS) entry which is preliminary data.</text>
</comment>
<evidence type="ECO:0000256" key="4">
    <source>
        <dbReference type="ARBA" id="ARBA00022527"/>
    </source>
</evidence>
<keyword evidence="10 14" id="KW-0067">ATP-binding</keyword>
<dbReference type="PANTHER" id="PTHR23255:SF63">
    <property type="entry name" value="BONE MORPHOGENETIC PROTEIN RECEPTOR TYPE-2"/>
    <property type="match status" value="1"/>
</dbReference>
<keyword evidence="6 16" id="KW-0812">Transmembrane</keyword>
<dbReference type="Gene3D" id="1.10.510.10">
    <property type="entry name" value="Transferase(Phosphotransferase) domain 1"/>
    <property type="match status" value="1"/>
</dbReference>
<comment type="similarity">
    <text evidence="2">Belongs to the protein kinase superfamily. TKL Ser/Thr protein kinase family. TGFB receptor subfamily.</text>
</comment>
<evidence type="ECO:0000256" key="3">
    <source>
        <dbReference type="ARBA" id="ARBA00012401"/>
    </source>
</evidence>
<evidence type="ECO:0000256" key="10">
    <source>
        <dbReference type="ARBA" id="ARBA00022840"/>
    </source>
</evidence>
<dbReference type="EMBL" id="JBHFQA010000002">
    <property type="protein sequence ID" value="KAL2102933.1"/>
    <property type="molecule type" value="Genomic_DNA"/>
</dbReference>
<keyword evidence="9" id="KW-0418">Kinase</keyword>